<comment type="caution">
    <text evidence="2">The sequence shown here is derived from an EMBL/GenBank/DDBJ whole genome shotgun (WGS) entry which is preliminary data.</text>
</comment>
<organism evidence="2 3">
    <name type="scientific">Weissella muntiaci</name>
    <dbReference type="NCBI Taxonomy" id="2508881"/>
    <lineage>
        <taxon>Bacteria</taxon>
        <taxon>Bacillati</taxon>
        <taxon>Bacillota</taxon>
        <taxon>Bacilli</taxon>
        <taxon>Lactobacillales</taxon>
        <taxon>Lactobacillaceae</taxon>
        <taxon>Weissella</taxon>
    </lineage>
</organism>
<keyword evidence="3" id="KW-1185">Reference proteome</keyword>
<dbReference type="Proteomes" id="UP000371977">
    <property type="component" value="Unassembled WGS sequence"/>
</dbReference>
<dbReference type="RefSeq" id="WP_187387530.1">
    <property type="nucleotide sequence ID" value="NZ_SDGZ01000010.1"/>
</dbReference>
<feature type="non-terminal residue" evidence="2">
    <location>
        <position position="108"/>
    </location>
</feature>
<reference evidence="2 3" key="1">
    <citation type="submission" date="2019-01" db="EMBL/GenBank/DDBJ databases">
        <title>Weissella sp. nov., a novel lactic acid bacterium isolated from animal feces.</title>
        <authorList>
            <person name="Wang L.-T."/>
        </authorList>
    </citation>
    <scope>NUCLEOTIDE SEQUENCE [LARGE SCALE GENOMIC DNA]</scope>
    <source>
        <strain evidence="2 3">8H-2</strain>
    </source>
</reference>
<accession>A0A6C2C8Q7</accession>
<dbReference type="InterPro" id="IPR013557">
    <property type="entry name" value="AntA/B_antirep"/>
</dbReference>
<feature type="domain" description="AntA/AntB antirepressor" evidence="1">
    <location>
        <begin position="22"/>
        <end position="93"/>
    </location>
</feature>
<name>A0A6C2C8Q7_9LACO</name>
<evidence type="ECO:0000313" key="3">
    <source>
        <dbReference type="Proteomes" id="UP000371977"/>
    </source>
</evidence>
<gene>
    <name evidence="2" type="ORF">ESZ50_02880</name>
</gene>
<proteinExistence type="predicted"/>
<sequence length="108" mass="12458">MNDLILTQSDGLVKQEGDEKRVSARELYKSLEVKRSYRFSDWFRSNSKMFVKGTDFEGVDVTTPYNQSAPDKLQTLEDYLMTMDMAKHIALMSGTSKGAEIRKYFIEV</sequence>
<evidence type="ECO:0000313" key="2">
    <source>
        <dbReference type="EMBL" id="TYC50022.1"/>
    </source>
</evidence>
<dbReference type="EMBL" id="SDGZ01000010">
    <property type="protein sequence ID" value="TYC50022.1"/>
    <property type="molecule type" value="Genomic_DNA"/>
</dbReference>
<protein>
    <submittedName>
        <fullName evidence="2">Oxidoreductase</fullName>
    </submittedName>
</protein>
<dbReference type="AlphaFoldDB" id="A0A6C2C8Q7"/>
<evidence type="ECO:0000259" key="1">
    <source>
        <dbReference type="Pfam" id="PF08346"/>
    </source>
</evidence>
<dbReference type="Pfam" id="PF08346">
    <property type="entry name" value="AntA"/>
    <property type="match status" value="1"/>
</dbReference>